<accession>A0A843XLM8</accession>
<name>A0A843XLM8_COLES</name>
<dbReference type="EMBL" id="NMUH01009971">
    <property type="protein sequence ID" value="MQM20594.1"/>
    <property type="molecule type" value="Genomic_DNA"/>
</dbReference>
<keyword evidence="3" id="KW-1185">Reference proteome</keyword>
<dbReference type="AlphaFoldDB" id="A0A843XLM8"/>
<evidence type="ECO:0000313" key="3">
    <source>
        <dbReference type="Proteomes" id="UP000652761"/>
    </source>
</evidence>
<feature type="transmembrane region" description="Helical" evidence="1">
    <location>
        <begin position="157"/>
        <end position="180"/>
    </location>
</feature>
<keyword evidence="1" id="KW-0812">Transmembrane</keyword>
<dbReference type="Proteomes" id="UP000652761">
    <property type="component" value="Unassembled WGS sequence"/>
</dbReference>
<evidence type="ECO:0000256" key="1">
    <source>
        <dbReference type="SAM" id="Phobius"/>
    </source>
</evidence>
<gene>
    <name evidence="2" type="ORF">Taro_053618</name>
</gene>
<evidence type="ECO:0000313" key="2">
    <source>
        <dbReference type="EMBL" id="MQM20594.1"/>
    </source>
</evidence>
<protein>
    <submittedName>
        <fullName evidence="2">Uncharacterized protein</fullName>
    </submittedName>
</protein>
<keyword evidence="1" id="KW-0472">Membrane</keyword>
<keyword evidence="1" id="KW-1133">Transmembrane helix</keyword>
<organism evidence="2 3">
    <name type="scientific">Colocasia esculenta</name>
    <name type="common">Wild taro</name>
    <name type="synonym">Arum esculentum</name>
    <dbReference type="NCBI Taxonomy" id="4460"/>
    <lineage>
        <taxon>Eukaryota</taxon>
        <taxon>Viridiplantae</taxon>
        <taxon>Streptophyta</taxon>
        <taxon>Embryophyta</taxon>
        <taxon>Tracheophyta</taxon>
        <taxon>Spermatophyta</taxon>
        <taxon>Magnoliopsida</taxon>
        <taxon>Liliopsida</taxon>
        <taxon>Araceae</taxon>
        <taxon>Aroideae</taxon>
        <taxon>Colocasieae</taxon>
        <taxon>Colocasia</taxon>
    </lineage>
</organism>
<feature type="transmembrane region" description="Helical" evidence="1">
    <location>
        <begin position="186"/>
        <end position="211"/>
    </location>
</feature>
<reference evidence="2" key="1">
    <citation type="submission" date="2017-07" db="EMBL/GenBank/DDBJ databases">
        <title>Taro Niue Genome Assembly and Annotation.</title>
        <authorList>
            <person name="Atibalentja N."/>
            <person name="Keating K."/>
            <person name="Fields C.J."/>
        </authorList>
    </citation>
    <scope>NUCLEOTIDE SEQUENCE</scope>
    <source>
        <strain evidence="2">Niue_2</strain>
        <tissue evidence="2">Leaf</tissue>
    </source>
</reference>
<feature type="transmembrane region" description="Helical" evidence="1">
    <location>
        <begin position="223"/>
        <end position="241"/>
    </location>
</feature>
<proteinExistence type="predicted"/>
<comment type="caution">
    <text evidence="2">The sequence shown here is derived from an EMBL/GenBank/DDBJ whole genome shotgun (WGS) entry which is preliminary data.</text>
</comment>
<sequence length="391" mass="43670">MVVVSLALTGCEFRLRCIAWLPYVLVRFPKTVGCCAERRLSGSGGERLLALWVEVLPKLPCIVFRIIFRVSQLRWWDFVCPQGREVGFISRTLWALPDGSLVSAMGVWLVVLLWNCQSHLVVSPCVWKRLVVRVLLPCFLLVVRGDDAPLWCCVAKVRIVATFWWSHLPLGWTVACSLLICFWSRWWTLTLCLASVVGVWLAMPPMGVLALRCCFLFRVRRRPVVCLLPMLSVGCSGWWWFHMAFGAMSCTMATFVAKGRGGNNREVMVRLSGPLSPVVFFDQAWHTDLSGCRSAPWGHVLVTVWAAVTLRWRGLLLVLLRRWILVAPAADRVRSGSVGEELGGGLWATPGCSIPAVCLPADVATAVRIATSEEASPWSDVTLSRHGWPSR</sequence>